<evidence type="ECO:0000256" key="1">
    <source>
        <dbReference type="SAM" id="MobiDB-lite"/>
    </source>
</evidence>
<comment type="caution">
    <text evidence="2">The sequence shown here is derived from an EMBL/GenBank/DDBJ whole genome shotgun (WGS) entry which is preliminary data.</text>
</comment>
<protein>
    <submittedName>
        <fullName evidence="2">Uncharacterized protein</fullName>
    </submittedName>
</protein>
<organism evidence="2 3">
    <name type="scientific">Trametes cubensis</name>
    <dbReference type="NCBI Taxonomy" id="1111947"/>
    <lineage>
        <taxon>Eukaryota</taxon>
        <taxon>Fungi</taxon>
        <taxon>Dikarya</taxon>
        <taxon>Basidiomycota</taxon>
        <taxon>Agaricomycotina</taxon>
        <taxon>Agaricomycetes</taxon>
        <taxon>Polyporales</taxon>
        <taxon>Polyporaceae</taxon>
        <taxon>Trametes</taxon>
    </lineage>
</organism>
<dbReference type="EMBL" id="JAPEVG010000280">
    <property type="protein sequence ID" value="KAJ8469665.1"/>
    <property type="molecule type" value="Genomic_DNA"/>
</dbReference>
<dbReference type="AlphaFoldDB" id="A0AAD7TQ08"/>
<sequence length="130" mass="13504">MTSTNSAEGANEPSDDSACNGTGGAVGARMTVDAAACLAERAALHVACTRGGAEFVDWVELVAGDDGHVADDAVELDGELEPVEVPEEWLLVTLLELAALTLVVWDEVLEPDGVDSVGLEVDVPEEELEV</sequence>
<evidence type="ECO:0000313" key="3">
    <source>
        <dbReference type="Proteomes" id="UP001215151"/>
    </source>
</evidence>
<reference evidence="2" key="1">
    <citation type="submission" date="2022-11" db="EMBL/GenBank/DDBJ databases">
        <title>Genome Sequence of Cubamyces cubensis.</title>
        <authorList>
            <person name="Buettner E."/>
        </authorList>
    </citation>
    <scope>NUCLEOTIDE SEQUENCE</scope>
    <source>
        <strain evidence="2">MPL-01</strain>
    </source>
</reference>
<keyword evidence="3" id="KW-1185">Reference proteome</keyword>
<evidence type="ECO:0000313" key="2">
    <source>
        <dbReference type="EMBL" id="KAJ8469665.1"/>
    </source>
</evidence>
<proteinExistence type="predicted"/>
<gene>
    <name evidence="2" type="ORF">ONZ51_g8840</name>
</gene>
<name>A0AAD7TQ08_9APHY</name>
<feature type="region of interest" description="Disordered" evidence="1">
    <location>
        <begin position="1"/>
        <end position="24"/>
    </location>
</feature>
<accession>A0AAD7TQ08</accession>
<dbReference type="Proteomes" id="UP001215151">
    <property type="component" value="Unassembled WGS sequence"/>
</dbReference>